<dbReference type="Pfam" id="PF07814">
    <property type="entry name" value="WAPL"/>
    <property type="match status" value="1"/>
</dbReference>
<keyword evidence="5" id="KW-1185">Reference proteome</keyword>
<sequence length="115" mass="12981">MYTAGDKTKVSHESQERSSIQHALDDMNYLIDGLSDSNTTDTRCLSILSLANKCLTPATRDLVHAYGLLKQICANLHDAHTDYVSRLLTHFFKCLTYKKTFSLSFVPVSAYSLRF</sequence>
<dbReference type="Gene3D" id="1.25.10.10">
    <property type="entry name" value="Leucine-rich Repeat Variant"/>
    <property type="match status" value="1"/>
</dbReference>
<evidence type="ECO:0000259" key="3">
    <source>
        <dbReference type="PROSITE" id="PS51271"/>
    </source>
</evidence>
<dbReference type="InterPro" id="IPR022771">
    <property type="entry name" value="WAPL_C"/>
</dbReference>
<evidence type="ECO:0000313" key="4">
    <source>
        <dbReference type="EMBL" id="VDM25803.1"/>
    </source>
</evidence>
<reference evidence="4 5" key="1">
    <citation type="submission" date="2018-11" db="EMBL/GenBank/DDBJ databases">
        <authorList>
            <consortium name="Pathogen Informatics"/>
        </authorList>
    </citation>
    <scope>NUCLEOTIDE SEQUENCE [LARGE SCALE GENOMIC DNA]</scope>
</reference>
<feature type="compositionally biased region" description="Basic and acidic residues" evidence="2">
    <location>
        <begin position="1"/>
        <end position="16"/>
    </location>
</feature>
<dbReference type="PANTHER" id="PTHR22100">
    <property type="entry name" value="WINGS APART-LIKE PROTEIN HOMOLOG"/>
    <property type="match status" value="1"/>
</dbReference>
<dbReference type="PROSITE" id="PS51271">
    <property type="entry name" value="WAPL"/>
    <property type="match status" value="1"/>
</dbReference>
<dbReference type="AlphaFoldDB" id="A0A3P7EWU4"/>
<proteinExistence type="inferred from homology"/>
<dbReference type="OrthoDB" id="78088at2759"/>
<dbReference type="PANTHER" id="PTHR22100:SF13">
    <property type="entry name" value="WINGS APART-LIKE PROTEIN HOMOLOG"/>
    <property type="match status" value="1"/>
</dbReference>
<protein>
    <recommendedName>
        <fullName evidence="3">WAPL domain-containing protein</fullName>
    </recommendedName>
</protein>
<evidence type="ECO:0000313" key="5">
    <source>
        <dbReference type="Proteomes" id="UP000274429"/>
    </source>
</evidence>
<dbReference type="InterPro" id="IPR039874">
    <property type="entry name" value="WAPL"/>
</dbReference>
<name>A0A3P7EWU4_HYDTA</name>
<dbReference type="InterPro" id="IPR011989">
    <property type="entry name" value="ARM-like"/>
</dbReference>
<feature type="region of interest" description="Disordered" evidence="2">
    <location>
        <begin position="1"/>
        <end position="20"/>
    </location>
</feature>
<evidence type="ECO:0000256" key="2">
    <source>
        <dbReference type="SAM" id="MobiDB-lite"/>
    </source>
</evidence>
<gene>
    <name evidence="4" type="ORF">TTAC_LOCUS4875</name>
</gene>
<dbReference type="EMBL" id="UYWX01005565">
    <property type="protein sequence ID" value="VDM25803.1"/>
    <property type="molecule type" value="Genomic_DNA"/>
</dbReference>
<evidence type="ECO:0000256" key="1">
    <source>
        <dbReference type="ARBA" id="ARBA00006854"/>
    </source>
</evidence>
<comment type="similarity">
    <text evidence="1">Belongs to the WAPL family.</text>
</comment>
<accession>A0A3P7EWU4</accession>
<organism evidence="4 5">
    <name type="scientific">Hydatigena taeniaeformis</name>
    <name type="common">Feline tapeworm</name>
    <name type="synonym">Taenia taeniaeformis</name>
    <dbReference type="NCBI Taxonomy" id="6205"/>
    <lineage>
        <taxon>Eukaryota</taxon>
        <taxon>Metazoa</taxon>
        <taxon>Spiralia</taxon>
        <taxon>Lophotrochozoa</taxon>
        <taxon>Platyhelminthes</taxon>
        <taxon>Cestoda</taxon>
        <taxon>Eucestoda</taxon>
        <taxon>Cyclophyllidea</taxon>
        <taxon>Taeniidae</taxon>
        <taxon>Hydatigera</taxon>
    </lineage>
</organism>
<dbReference type="InterPro" id="IPR012502">
    <property type="entry name" value="WAPL_dom"/>
</dbReference>
<dbReference type="Proteomes" id="UP000274429">
    <property type="component" value="Unassembled WGS sequence"/>
</dbReference>
<feature type="domain" description="WAPL" evidence="3">
    <location>
        <begin position="1"/>
        <end position="115"/>
    </location>
</feature>